<dbReference type="PANTHER" id="PTHR42078:SF1">
    <property type="entry name" value="GLUCAN 1, 4-ALPHA-GLUCOSIDASE"/>
    <property type="match status" value="1"/>
</dbReference>
<name>A0A0J9UY31_FUSO4</name>
<evidence type="ECO:0000313" key="3">
    <source>
        <dbReference type="EMBL" id="KNB03506.1"/>
    </source>
</evidence>
<dbReference type="KEGG" id="fox:FOXG_05973"/>
<gene>
    <name evidence="3" type="ORF">FOXG_05973</name>
</gene>
<dbReference type="VEuPathDB" id="FungiDB:FOXG_05973"/>
<dbReference type="Pfam" id="PF25130">
    <property type="entry name" value="DUF7820"/>
    <property type="match status" value="1"/>
</dbReference>
<protein>
    <recommendedName>
        <fullName evidence="2">DUF7820 domain-containing protein</fullName>
    </recommendedName>
</protein>
<evidence type="ECO:0000259" key="2">
    <source>
        <dbReference type="Pfam" id="PF25130"/>
    </source>
</evidence>
<reference evidence="3" key="2">
    <citation type="journal article" date="2010" name="Nature">
        <title>Comparative genomics reveals mobile pathogenicity chromosomes in Fusarium.</title>
        <authorList>
            <person name="Ma L.J."/>
            <person name="van der Does H.C."/>
            <person name="Borkovich K.A."/>
            <person name="Coleman J.J."/>
            <person name="Daboussi M.J."/>
            <person name="Di Pietro A."/>
            <person name="Dufresne M."/>
            <person name="Freitag M."/>
            <person name="Grabherr M."/>
            <person name="Henrissat B."/>
            <person name="Houterman P.M."/>
            <person name="Kang S."/>
            <person name="Shim W.B."/>
            <person name="Woloshuk C."/>
            <person name="Xie X."/>
            <person name="Xu J.R."/>
            <person name="Antoniw J."/>
            <person name="Baker S.E."/>
            <person name="Bluhm B.H."/>
            <person name="Breakspear A."/>
            <person name="Brown D.W."/>
            <person name="Butchko R.A."/>
            <person name="Chapman S."/>
            <person name="Coulson R."/>
            <person name="Coutinho P.M."/>
            <person name="Danchin E.G."/>
            <person name="Diener A."/>
            <person name="Gale L.R."/>
            <person name="Gardiner D.M."/>
            <person name="Goff S."/>
            <person name="Hammond-Kosack K.E."/>
            <person name="Hilburn K."/>
            <person name="Hua-Van A."/>
            <person name="Jonkers W."/>
            <person name="Kazan K."/>
            <person name="Kodira C.D."/>
            <person name="Koehrsen M."/>
            <person name="Kumar L."/>
            <person name="Lee Y.H."/>
            <person name="Li L."/>
            <person name="Manners J.M."/>
            <person name="Miranda-Saavedra D."/>
            <person name="Mukherjee M."/>
            <person name="Park G."/>
            <person name="Park J."/>
            <person name="Park S.Y."/>
            <person name="Proctor R.H."/>
            <person name="Regev A."/>
            <person name="Ruiz-Roldan M.C."/>
            <person name="Sain D."/>
            <person name="Sakthikumar S."/>
            <person name="Sykes S."/>
            <person name="Schwartz D.C."/>
            <person name="Turgeon B.G."/>
            <person name="Wapinski I."/>
            <person name="Yoder O."/>
            <person name="Young S."/>
            <person name="Zeng Q."/>
            <person name="Zhou S."/>
            <person name="Galagan J."/>
            <person name="Cuomo C.A."/>
            <person name="Kistler H.C."/>
            <person name="Rep M."/>
        </authorList>
    </citation>
    <scope>NUCLEOTIDE SEQUENCE [LARGE SCALE GENOMIC DNA]</scope>
    <source>
        <strain evidence="3">4287</strain>
    </source>
</reference>
<dbReference type="OrthoDB" id="5384459at2759"/>
<dbReference type="EMBL" id="DS231701">
    <property type="protein sequence ID" value="KNB03506.1"/>
    <property type="molecule type" value="Genomic_DNA"/>
</dbReference>
<evidence type="ECO:0000256" key="1">
    <source>
        <dbReference type="SAM" id="MobiDB-lite"/>
    </source>
</evidence>
<accession>A0A0J9UY31</accession>
<organism evidence="3 4">
    <name type="scientific">Fusarium oxysporum f. sp. lycopersici (strain 4287 / CBS 123668 / FGSC 9935 / NRRL 34936)</name>
    <name type="common">Fusarium vascular wilt of tomato</name>
    <dbReference type="NCBI Taxonomy" id="426428"/>
    <lineage>
        <taxon>Eukaryota</taxon>
        <taxon>Fungi</taxon>
        <taxon>Dikarya</taxon>
        <taxon>Ascomycota</taxon>
        <taxon>Pezizomycotina</taxon>
        <taxon>Sordariomycetes</taxon>
        <taxon>Hypocreomycetidae</taxon>
        <taxon>Hypocreales</taxon>
        <taxon>Nectriaceae</taxon>
        <taxon>Fusarium</taxon>
        <taxon>Fusarium oxysporum species complex</taxon>
    </lineage>
</organism>
<dbReference type="AlphaFoldDB" id="A0A0J9UY31"/>
<dbReference type="RefSeq" id="XP_018241551.1">
    <property type="nucleotide sequence ID" value="XM_018384465.1"/>
</dbReference>
<feature type="region of interest" description="Disordered" evidence="1">
    <location>
        <begin position="1"/>
        <end position="35"/>
    </location>
</feature>
<proteinExistence type="predicted"/>
<reference evidence="3" key="1">
    <citation type="submission" date="2007-04" db="EMBL/GenBank/DDBJ databases">
        <authorList>
            <consortium name="The Broad Institute Genome Sequencing Platform"/>
            <person name="Birren B."/>
            <person name="Lander E."/>
            <person name="Galagan J."/>
            <person name="Nusbaum C."/>
            <person name="Devon K."/>
            <person name="Ma L.-J."/>
            <person name="Jaffe D."/>
            <person name="Butler J."/>
            <person name="Alvarez P."/>
            <person name="Gnerre S."/>
            <person name="Grabherr M."/>
            <person name="Kleber M."/>
            <person name="Mauceli E."/>
            <person name="Brockman W."/>
            <person name="MacCallum I.A."/>
            <person name="Young S."/>
            <person name="LaButti K."/>
            <person name="DeCaprio D."/>
            <person name="Crawford M."/>
            <person name="Koehrsen M."/>
            <person name="Engels R."/>
            <person name="Montgomery P."/>
            <person name="Pearson M."/>
            <person name="Howarth C."/>
            <person name="Larson L."/>
            <person name="White J."/>
            <person name="O'Leary S."/>
            <person name="Kodira C."/>
            <person name="Zeng Q."/>
            <person name="Yandava C."/>
            <person name="Alvarado L."/>
            <person name="Kistler C."/>
            <person name="Shim W.-B."/>
            <person name="Kang S."/>
            <person name="Woloshuk C."/>
        </authorList>
    </citation>
    <scope>NUCLEOTIDE SEQUENCE</scope>
    <source>
        <strain evidence="3">4287</strain>
    </source>
</reference>
<feature type="domain" description="DUF7820" evidence="2">
    <location>
        <begin position="226"/>
        <end position="532"/>
    </location>
</feature>
<dbReference type="GeneID" id="28947910"/>
<feature type="compositionally biased region" description="Basic and acidic residues" evidence="1">
    <location>
        <begin position="182"/>
        <end position="191"/>
    </location>
</feature>
<dbReference type="Proteomes" id="UP000009097">
    <property type="component" value="Unassembled WGS sequence"/>
</dbReference>
<sequence length="533" mass="59055">MDPNNGKDSSNSRRSSTRRSRSLRLSTGSGANDDYDLSAMMSYQKIVLTEGTQAPTHPYALYTQNTTSGESSAPSIPVGFNGLGGTYQRQLGPDGEEAGDLVGPLGHMEELPPYTRYPDNAYVPKPATQTPVSPVSPVSEPASPTREIPGAGGIGMATRDPEFSSTDDDLALPRTRPSVRSHASEASHHDINTAAAETSEKPTVNKWQRRAKKKLWGIMDPLIQMRRFALPNIDPSPQNSNACFNDSQQSSAWSCDIVIPMWSIQIDKGTRSKSKPCYNLTLKAIPDKDTPFPWGAQPPSIPQPTPMVLVNDTLELARGPAWWLRTKYNKTVIVSEKKFGAALSKRGWDGDDEYEDYNSFHRFKNKAPPNAKKGDKPWICTWPDTVIEFFIYPGENSSTYHPPSATTTGSEGATATYSTYSSTSTADWSSWKQPVPVFPHVYKMVERRFLWGEESVATCTQYEIIGDGDEKRPVEKDGKKVVIVIVEQENEDVDNLDLTFTKRSELETKKALRQLLKRTNPSLTDCGCSWTSL</sequence>
<evidence type="ECO:0000313" key="4">
    <source>
        <dbReference type="Proteomes" id="UP000009097"/>
    </source>
</evidence>
<feature type="region of interest" description="Disordered" evidence="1">
    <location>
        <begin position="127"/>
        <end position="206"/>
    </location>
</feature>
<dbReference type="InterPro" id="IPR056722">
    <property type="entry name" value="DUF7820"/>
</dbReference>
<dbReference type="PANTHER" id="PTHR42078">
    <property type="entry name" value="GLUCAN 1, 4-ALPHA-GLUCOSIDASE"/>
    <property type="match status" value="1"/>
</dbReference>
<feature type="compositionally biased region" description="Low complexity" evidence="1">
    <location>
        <begin position="127"/>
        <end position="145"/>
    </location>
</feature>